<feature type="transmembrane region" description="Helical" evidence="1">
    <location>
        <begin position="21"/>
        <end position="42"/>
    </location>
</feature>
<evidence type="ECO:0000313" key="2">
    <source>
        <dbReference type="EMBL" id="NDY93643.1"/>
    </source>
</evidence>
<sequence length="172" mass="17940">MTTPSTPAPKRCLRRAHHQRGAVLVTGLVTMTVITLIVVASFSGATASVKAVNNTVARDEALASAATALEQVVGSDFTLTTEAQEIQVDLDNDDTNDYTVVVERPVCVKAADGGSSDDNLSSSSLPATGSYYSTTWDIKATVTDTRSGATVEVHDGVMVQMTQTDKEAACGA</sequence>
<dbReference type="EMBL" id="JAAGOH010000042">
    <property type="protein sequence ID" value="NDY93643.1"/>
    <property type="molecule type" value="Genomic_DNA"/>
</dbReference>
<protein>
    <recommendedName>
        <fullName evidence="4">Type 4 fimbrial biogenesis protein PilX N-terminal domain-containing protein</fullName>
    </recommendedName>
</protein>
<evidence type="ECO:0000313" key="3">
    <source>
        <dbReference type="Proteomes" id="UP000484255"/>
    </source>
</evidence>
<name>A0A7C9TN98_9BURK</name>
<comment type="caution">
    <text evidence="2">The sequence shown here is derived from an EMBL/GenBank/DDBJ whole genome shotgun (WGS) entry which is preliminary data.</text>
</comment>
<keyword evidence="1" id="KW-1133">Transmembrane helix</keyword>
<keyword evidence="3" id="KW-1185">Reference proteome</keyword>
<evidence type="ECO:0000256" key="1">
    <source>
        <dbReference type="SAM" id="Phobius"/>
    </source>
</evidence>
<evidence type="ECO:0008006" key="4">
    <source>
        <dbReference type="Google" id="ProtNLM"/>
    </source>
</evidence>
<dbReference type="Proteomes" id="UP000484255">
    <property type="component" value="Unassembled WGS sequence"/>
</dbReference>
<organism evidence="2 3">
    <name type="scientific">Ideonella livida</name>
    <dbReference type="NCBI Taxonomy" id="2707176"/>
    <lineage>
        <taxon>Bacteria</taxon>
        <taxon>Pseudomonadati</taxon>
        <taxon>Pseudomonadota</taxon>
        <taxon>Betaproteobacteria</taxon>
        <taxon>Burkholderiales</taxon>
        <taxon>Sphaerotilaceae</taxon>
        <taxon>Ideonella</taxon>
    </lineage>
</organism>
<accession>A0A7C9TN98</accession>
<dbReference type="AlphaFoldDB" id="A0A7C9TN98"/>
<keyword evidence="1" id="KW-0472">Membrane</keyword>
<dbReference type="RefSeq" id="WP_163459674.1">
    <property type="nucleotide sequence ID" value="NZ_JAAGOH010000042.1"/>
</dbReference>
<gene>
    <name evidence="2" type="ORF">G3A44_20850</name>
</gene>
<reference evidence="2 3" key="1">
    <citation type="submission" date="2020-02" db="EMBL/GenBank/DDBJ databases">
        <title>Ideonella bacterium strain TBM-1.</title>
        <authorList>
            <person name="Chen W.-M."/>
        </authorList>
    </citation>
    <scope>NUCLEOTIDE SEQUENCE [LARGE SCALE GENOMIC DNA]</scope>
    <source>
        <strain evidence="2 3">TBM-1</strain>
    </source>
</reference>
<keyword evidence="1" id="KW-0812">Transmembrane</keyword>
<proteinExistence type="predicted"/>